<dbReference type="Proteomes" id="UP000294257">
    <property type="component" value="Unassembled WGS sequence"/>
</dbReference>
<sequence length="130" mass="14569">MGDKEPTIRSRELGLALRRAVEAAGFDSRQLARKMGFSPSKVSNIFRATRGVDENDIAGILALCGIRGPARDSLLQLARESHEPGWWLEYEHLPQQVVPADEIDDPRRHQNATPADHRPVSRTEVELPPR</sequence>
<proteinExistence type="predicted"/>
<dbReference type="Gene3D" id="1.10.260.40">
    <property type="entry name" value="lambda repressor-like DNA-binding domains"/>
    <property type="match status" value="1"/>
</dbReference>
<protein>
    <submittedName>
        <fullName evidence="2">Helix-turn-helix protein</fullName>
    </submittedName>
</protein>
<organism evidence="2 3">
    <name type="scientific">Herbihabitans rhizosphaerae</name>
    <dbReference type="NCBI Taxonomy" id="1872711"/>
    <lineage>
        <taxon>Bacteria</taxon>
        <taxon>Bacillati</taxon>
        <taxon>Actinomycetota</taxon>
        <taxon>Actinomycetes</taxon>
        <taxon>Pseudonocardiales</taxon>
        <taxon>Pseudonocardiaceae</taxon>
        <taxon>Herbihabitans</taxon>
    </lineage>
</organism>
<feature type="compositionally biased region" description="Basic and acidic residues" evidence="1">
    <location>
        <begin position="115"/>
        <end position="130"/>
    </location>
</feature>
<dbReference type="RefSeq" id="WP_130342553.1">
    <property type="nucleotide sequence ID" value="NZ_SGWQ01000001.1"/>
</dbReference>
<dbReference type="AlphaFoldDB" id="A0A4Q7L947"/>
<evidence type="ECO:0000313" key="2">
    <source>
        <dbReference type="EMBL" id="RZS44942.1"/>
    </source>
</evidence>
<gene>
    <name evidence="2" type="ORF">EV193_101823</name>
</gene>
<dbReference type="CDD" id="cd00093">
    <property type="entry name" value="HTH_XRE"/>
    <property type="match status" value="1"/>
</dbReference>
<dbReference type="InterPro" id="IPR001387">
    <property type="entry name" value="Cro/C1-type_HTH"/>
</dbReference>
<dbReference type="Pfam" id="PF13560">
    <property type="entry name" value="HTH_31"/>
    <property type="match status" value="1"/>
</dbReference>
<keyword evidence="3" id="KW-1185">Reference proteome</keyword>
<dbReference type="InterPro" id="IPR010982">
    <property type="entry name" value="Lambda_DNA-bd_dom_sf"/>
</dbReference>
<dbReference type="OrthoDB" id="3672921at2"/>
<evidence type="ECO:0000313" key="3">
    <source>
        <dbReference type="Proteomes" id="UP000294257"/>
    </source>
</evidence>
<accession>A0A4Q7L947</accession>
<evidence type="ECO:0000256" key="1">
    <source>
        <dbReference type="SAM" id="MobiDB-lite"/>
    </source>
</evidence>
<feature type="region of interest" description="Disordered" evidence="1">
    <location>
        <begin position="98"/>
        <end position="130"/>
    </location>
</feature>
<dbReference type="EMBL" id="SGWQ01000001">
    <property type="protein sequence ID" value="RZS44942.1"/>
    <property type="molecule type" value="Genomic_DNA"/>
</dbReference>
<dbReference type="GO" id="GO:0003677">
    <property type="term" value="F:DNA binding"/>
    <property type="evidence" value="ECO:0007669"/>
    <property type="project" value="InterPro"/>
</dbReference>
<name>A0A4Q7L947_9PSEU</name>
<comment type="caution">
    <text evidence="2">The sequence shown here is derived from an EMBL/GenBank/DDBJ whole genome shotgun (WGS) entry which is preliminary data.</text>
</comment>
<reference evidence="2 3" key="1">
    <citation type="submission" date="2019-02" db="EMBL/GenBank/DDBJ databases">
        <title>Genomic Encyclopedia of Type Strains, Phase IV (KMG-IV): sequencing the most valuable type-strain genomes for metagenomic binning, comparative biology and taxonomic classification.</title>
        <authorList>
            <person name="Goeker M."/>
        </authorList>
    </citation>
    <scope>NUCLEOTIDE SEQUENCE [LARGE SCALE GENOMIC DNA]</scope>
    <source>
        <strain evidence="2 3">DSM 101727</strain>
    </source>
</reference>
<dbReference type="SUPFAM" id="SSF47413">
    <property type="entry name" value="lambda repressor-like DNA-binding domains"/>
    <property type="match status" value="1"/>
</dbReference>